<feature type="transmembrane region" description="Helical" evidence="6">
    <location>
        <begin position="1035"/>
        <end position="1060"/>
    </location>
</feature>
<dbReference type="Gene3D" id="2.130.10.10">
    <property type="entry name" value="YVTN repeat-like/Quinoprotein amine dehydrogenase"/>
    <property type="match status" value="1"/>
</dbReference>
<dbReference type="GeneID" id="25563272"/>
<evidence type="ECO:0000256" key="3">
    <source>
        <dbReference type="ARBA" id="ARBA00023136"/>
    </source>
</evidence>
<keyword evidence="3 6" id="KW-0472">Membrane</keyword>
<dbReference type="InterPro" id="IPR011048">
    <property type="entry name" value="Haem_d1_sf"/>
</dbReference>
<keyword evidence="9" id="KW-1185">Reference proteome</keyword>
<evidence type="ECO:0000256" key="6">
    <source>
        <dbReference type="SAM" id="Phobius"/>
    </source>
</evidence>
<dbReference type="OrthoDB" id="5427091at2759"/>
<feature type="transmembrane region" description="Helical" evidence="6">
    <location>
        <begin position="34"/>
        <end position="60"/>
    </location>
</feature>
<dbReference type="CDD" id="cd04519">
    <property type="entry name" value="RasGAP"/>
    <property type="match status" value="2"/>
</dbReference>
<evidence type="ECO:0000313" key="9">
    <source>
        <dbReference type="Proteomes" id="UP000054408"/>
    </source>
</evidence>
<accession>A0A0L0D4L5</accession>
<dbReference type="GO" id="GO:0016020">
    <property type="term" value="C:membrane"/>
    <property type="evidence" value="ECO:0007669"/>
    <property type="project" value="UniProtKB-SubCell"/>
</dbReference>
<dbReference type="PROSITE" id="PS50018">
    <property type="entry name" value="RAS_GTPASE_ACTIV_2"/>
    <property type="match status" value="1"/>
</dbReference>
<dbReference type="PANTHER" id="PTHR10194:SF150">
    <property type="entry name" value="RAS-GAP DOMAIN-CONTAINING PROTEIN"/>
    <property type="match status" value="1"/>
</dbReference>
<dbReference type="Pfam" id="PF01437">
    <property type="entry name" value="PSI"/>
    <property type="match status" value="1"/>
</dbReference>
<evidence type="ECO:0000256" key="4">
    <source>
        <dbReference type="ARBA" id="ARBA00023180"/>
    </source>
</evidence>
<name>A0A0L0D4L5_THETB</name>
<proteinExistence type="predicted"/>
<dbReference type="EMBL" id="GL349446">
    <property type="protein sequence ID" value="KNC47259.1"/>
    <property type="molecule type" value="Genomic_DNA"/>
</dbReference>
<comment type="subcellular location">
    <subcellularLocation>
        <location evidence="1">Membrane</location>
    </subcellularLocation>
</comment>
<dbReference type="InterPro" id="IPR002165">
    <property type="entry name" value="Plexin_repeat"/>
</dbReference>
<evidence type="ECO:0000256" key="1">
    <source>
        <dbReference type="ARBA" id="ARBA00004370"/>
    </source>
</evidence>
<organism evidence="8 9">
    <name type="scientific">Thecamonas trahens ATCC 50062</name>
    <dbReference type="NCBI Taxonomy" id="461836"/>
    <lineage>
        <taxon>Eukaryota</taxon>
        <taxon>Apusozoa</taxon>
        <taxon>Apusomonadida</taxon>
        <taxon>Apusomonadidae</taxon>
        <taxon>Thecamonas</taxon>
    </lineage>
</organism>
<evidence type="ECO:0000256" key="2">
    <source>
        <dbReference type="ARBA" id="ARBA00022468"/>
    </source>
</evidence>
<dbReference type="SMART" id="SM00423">
    <property type="entry name" value="PSI"/>
    <property type="match status" value="11"/>
</dbReference>
<dbReference type="RefSeq" id="XP_013759602.1">
    <property type="nucleotide sequence ID" value="XM_013904148.1"/>
</dbReference>
<dbReference type="SMART" id="SM00323">
    <property type="entry name" value="RasGAP"/>
    <property type="match status" value="1"/>
</dbReference>
<evidence type="ECO:0000256" key="5">
    <source>
        <dbReference type="SAM" id="MobiDB-lite"/>
    </source>
</evidence>
<protein>
    <recommendedName>
        <fullName evidence="7">Ras-GAP domain-containing protein</fullName>
    </recommendedName>
</protein>
<dbReference type="InterPro" id="IPR001936">
    <property type="entry name" value="RasGAP_dom"/>
</dbReference>
<feature type="domain" description="Ras-GAP" evidence="7">
    <location>
        <begin position="1250"/>
        <end position="1444"/>
    </location>
</feature>
<dbReference type="STRING" id="461836.A0A0L0D4L5"/>
<dbReference type="InterPro" id="IPR008936">
    <property type="entry name" value="Rho_GTPase_activation_prot"/>
</dbReference>
<reference evidence="8 9" key="1">
    <citation type="submission" date="2010-05" db="EMBL/GenBank/DDBJ databases">
        <title>The Genome Sequence of Thecamonas trahens ATCC 50062.</title>
        <authorList>
            <consortium name="The Broad Institute Genome Sequencing Platform"/>
            <person name="Russ C."/>
            <person name="Cuomo C."/>
            <person name="Shea T."/>
            <person name="Young S.K."/>
            <person name="Zeng Q."/>
            <person name="Koehrsen M."/>
            <person name="Haas B."/>
            <person name="Borodovsky M."/>
            <person name="Guigo R."/>
            <person name="Alvarado L."/>
            <person name="Berlin A."/>
            <person name="Bochicchio J."/>
            <person name="Borenstein D."/>
            <person name="Chapman S."/>
            <person name="Chen Z."/>
            <person name="Freedman E."/>
            <person name="Gellesch M."/>
            <person name="Goldberg J."/>
            <person name="Griggs A."/>
            <person name="Gujja S."/>
            <person name="Heilman E."/>
            <person name="Heiman D."/>
            <person name="Hepburn T."/>
            <person name="Howarth C."/>
            <person name="Jen D."/>
            <person name="Larson L."/>
            <person name="Mehta T."/>
            <person name="Park D."/>
            <person name="Pearson M."/>
            <person name="Roberts A."/>
            <person name="Saif S."/>
            <person name="Shenoy N."/>
            <person name="Sisk P."/>
            <person name="Stolte C."/>
            <person name="Sykes S."/>
            <person name="Thomson T."/>
            <person name="Walk T."/>
            <person name="White J."/>
            <person name="Yandava C."/>
            <person name="Burger G."/>
            <person name="Gray M.W."/>
            <person name="Holland P.W.H."/>
            <person name="King N."/>
            <person name="Lang F.B.F."/>
            <person name="Roger A.J."/>
            <person name="Ruiz-Trillo I."/>
            <person name="Lander E."/>
            <person name="Nusbaum C."/>
        </authorList>
    </citation>
    <scope>NUCLEOTIDE SEQUENCE [LARGE SCALE GENOMIC DNA]</scope>
    <source>
        <strain evidence="8 9">ATCC 50062</strain>
    </source>
</reference>
<dbReference type="Proteomes" id="UP000054408">
    <property type="component" value="Unassembled WGS sequence"/>
</dbReference>
<dbReference type="InterPro" id="IPR016201">
    <property type="entry name" value="PSI"/>
</dbReference>
<feature type="region of interest" description="Disordered" evidence="5">
    <location>
        <begin position="1"/>
        <end position="34"/>
    </location>
</feature>
<dbReference type="InterPro" id="IPR015943">
    <property type="entry name" value="WD40/YVTN_repeat-like_dom_sf"/>
</dbReference>
<dbReference type="eggNOG" id="KOG1826">
    <property type="taxonomic scope" value="Eukaryota"/>
</dbReference>
<keyword evidence="6" id="KW-1133">Transmembrane helix</keyword>
<keyword evidence="6" id="KW-0812">Transmembrane</keyword>
<sequence length="1888" mass="193975">MPSMGRTLSPPAKGASSPPTAGTSHRRKTGRPRVAGGLHTVTALAPLVGLVVITLLLLLVPDNTHAAVARPHGPARPVAADDGRGLLLAEDTAPTSSMPFCRNSSFLISPGLVETDMRTLALDPGLGKAYVPFISPVVAIIDTANHARTGSVDTSPHQDFLSAVLLESLHRLYLTSGTSGELVVIQVDDPVPSVVASTSLRTALTPVPAKAFFFAAVLDPATATAYYGEVTGYVASVHLPTLTVTRTALLPGQPKLRSAALDASASYLFIGSLNAGSGAVVAILHTANLTLAAPTLNFPSHSFVALAANAVDNVVYAASSYASSSVVIIDAAPPFATSILALPADDAPLLSAVYIPSAQTLLLGTDIAFGPGTSRVIALAAGPGVALTRTGAATMDTDEVSLVAAVHDAAADAVYLPCRGSSRMLVLSLTPPNCSAIAECGSCNSACGCGWCASSESCHTGDPNGPLDGATCPAAAWDYYDCANCVATSSSCSHCATNPLCGWCAATQQCVRGSASGPVVASYCPAPIDWDYGSCPACHTLGPSCSACVADPKCGWCPATATCERGAAPDSYTSTCPSWSFAACRGPSCAAAASCGACASADPHCGWCASSTSCIEGNATTPYPIAASPSSCPGDPSAWTGAVCSACSLHTNCSACGADELCGWCASSQSCVPGAASGPHAAPTCDAADWSYDTSACVDCAAAASCSACTALTGCGWCAQTATCERGSDTTSYTSTCTAASGWARDSCPVCATASGSSCASCTSLAGCGWCASTATCLAGDAAGAWPGQATCPVTHWDFAGAGGAGCRECASRSGCATCQADRRCGFCYADGLCKPSDSATGSLIGSQSCGTSEAVFFETDATCPDLCTGPQTCAACAASDPRCGWCASSSTCMPSYLSNSTCKVWDGACDRCTRHGADCAACIADDGCGLCDYDSAASTCVPGSPTGPYDIASCPVGSLDGLPVWLHGTCSGDGLRDLCDISSAAAAAGTQPSCAMCLAQAGCGWCPSSRTCHTPALSTCSRDVVTSACPGYSYYYVLALALVLLLLLIAGCVFAWLYVRDVRPLEEQLYDPAKAYDAANVAAGLPGGVDAARTHGIAPPAPAKAGKSTAAAAAANDSQDDDEFELVGIDRSDGDPDSSADAERDERGLSVSAKRRKQTQGKVAAAVADASEHRDDSASGADLTLASGPPPYARDVHLRPLPYAAFDSTAVPAPSEPKAVLLDDLANVLRHEEHVLASALARVVSVSEDGEEAANALLTVLAAEGDAIAFVDAVVADEVAVTEARQSNTLLRANTMASKVLKAFCGIEALEYVFAVLRPYLLHALSQKAPHPLAPRTASDDATALLDAVDAVFASVLESEAGFPAPLRAVLTLLYDHVSHSQFAHLSTRAVSSVLFLRLLSPALCSPLAYGLIDIEADGLPPLSGDAQRNLVDVSKVLQAVANQALFGTRNAHLAGTNPWVKAAIRELEAFVARLCLDEPHADDRALLELDPAYGTPVVEKAPSAEEVEGALSALVRLCGKYETELRSLLSEAALRPGTSRRCKSLGTSARGERPFDHVQRNIVEIFTHGAEPHAVAGIMAKDTYAVTSALVEVVKPDEGDDVAGALVLLALGHDGRDGGMRLVKVLAARELRTATEPNAVLRGFHVAAKVAGLYAGIVGRAWRDAVVGPSLAVLDTLASVEDLVDAVGDLLERAFNGIDALPLELRSIADHLNAVVGARFPKRATPNARTVAKRMASVIVHMVNDMRFGVGTPDDVVLNEFVARNVAVMQGFLMEASRISEAQALAAAELAADAAGEAWFDDAQISSAAAYIASRLHYYVDNADFCYVFHFYHFYDADDVDYAPDASPARASAAALAPATDDVETGSEWAVMAELSRILREWRLQA</sequence>
<dbReference type="SUPFAM" id="SSF51004">
    <property type="entry name" value="C-terminal (heme d1) domain of cytochrome cd1-nitrite reductase"/>
    <property type="match status" value="1"/>
</dbReference>
<keyword evidence="2" id="KW-0343">GTPase activation</keyword>
<evidence type="ECO:0000313" key="8">
    <source>
        <dbReference type="EMBL" id="KNC47259.1"/>
    </source>
</evidence>
<dbReference type="Gene3D" id="1.10.506.10">
    <property type="entry name" value="GTPase Activation - p120gap, domain 1"/>
    <property type="match status" value="2"/>
</dbReference>
<dbReference type="Pfam" id="PF00616">
    <property type="entry name" value="RasGAP"/>
    <property type="match status" value="1"/>
</dbReference>
<gene>
    <name evidence="8" type="ORF">AMSG_03689</name>
</gene>
<dbReference type="SUPFAM" id="SSF48350">
    <property type="entry name" value="GTPase activation domain, GAP"/>
    <property type="match status" value="2"/>
</dbReference>
<evidence type="ECO:0000259" key="7">
    <source>
        <dbReference type="PROSITE" id="PS50018"/>
    </source>
</evidence>
<feature type="compositionally biased region" description="Low complexity" evidence="5">
    <location>
        <begin position="1104"/>
        <end position="1116"/>
    </location>
</feature>
<dbReference type="PANTHER" id="PTHR10194">
    <property type="entry name" value="RAS GTPASE-ACTIVATING PROTEINS"/>
    <property type="match status" value="1"/>
</dbReference>
<keyword evidence="4" id="KW-0325">Glycoprotein</keyword>
<feature type="region of interest" description="Disordered" evidence="5">
    <location>
        <begin position="1094"/>
        <end position="1184"/>
    </location>
</feature>
<dbReference type="GO" id="GO:0005096">
    <property type="term" value="F:GTPase activator activity"/>
    <property type="evidence" value="ECO:0007669"/>
    <property type="project" value="UniProtKB-KW"/>
</dbReference>
<dbReference type="InterPro" id="IPR039360">
    <property type="entry name" value="Ras_GTPase"/>
</dbReference>